<dbReference type="SMART" id="SM01037">
    <property type="entry name" value="Bet_v_1"/>
    <property type="match status" value="1"/>
</dbReference>
<dbReference type="SUPFAM" id="SSF55961">
    <property type="entry name" value="Bet v1-like"/>
    <property type="match status" value="1"/>
</dbReference>
<organism evidence="3 4">
    <name type="scientific">Papaver nudicaule</name>
    <name type="common">Iceland poppy</name>
    <dbReference type="NCBI Taxonomy" id="74823"/>
    <lineage>
        <taxon>Eukaryota</taxon>
        <taxon>Viridiplantae</taxon>
        <taxon>Streptophyta</taxon>
        <taxon>Embryophyta</taxon>
        <taxon>Tracheophyta</taxon>
        <taxon>Spermatophyta</taxon>
        <taxon>Magnoliopsida</taxon>
        <taxon>Ranunculales</taxon>
        <taxon>Papaveraceae</taxon>
        <taxon>Papaveroideae</taxon>
        <taxon>Papaver</taxon>
    </lineage>
</organism>
<dbReference type="EMBL" id="JAJJMA010074846">
    <property type="protein sequence ID" value="MCL7028024.1"/>
    <property type="molecule type" value="Genomic_DNA"/>
</dbReference>
<sequence length="162" mass="18257">MAQIHRLHVQEELKNCSADQFYGFITNDMAKMPQVIPHMFKSFEILSGDGKSVGTVRLSKYAIGSSRHEEIVKDKITAVDDENRVLSISVIEGDVLRMYPKWEYTMTVSPIATQGGERSCLVKLAVEYEKRDEDVPVPNEYMKMATFMNKAIASHLGLANKA</sequence>
<evidence type="ECO:0000256" key="1">
    <source>
        <dbReference type="ARBA" id="ARBA00038242"/>
    </source>
</evidence>
<gene>
    <name evidence="3" type="ORF">MKW94_012480</name>
</gene>
<dbReference type="CDD" id="cd07816">
    <property type="entry name" value="Bet_v1-like"/>
    <property type="match status" value="1"/>
</dbReference>
<protein>
    <recommendedName>
        <fullName evidence="2">Bet v I/Major latex protein domain-containing protein</fullName>
    </recommendedName>
</protein>
<dbReference type="Pfam" id="PF00407">
    <property type="entry name" value="Bet_v_1"/>
    <property type="match status" value="1"/>
</dbReference>
<evidence type="ECO:0000259" key="2">
    <source>
        <dbReference type="SMART" id="SM01037"/>
    </source>
</evidence>
<keyword evidence="4" id="KW-1185">Reference proteome</keyword>
<dbReference type="Proteomes" id="UP001177140">
    <property type="component" value="Unassembled WGS sequence"/>
</dbReference>
<dbReference type="Gene3D" id="3.30.530.20">
    <property type="match status" value="1"/>
</dbReference>
<dbReference type="InterPro" id="IPR000916">
    <property type="entry name" value="Bet_v_I/MLP"/>
</dbReference>
<dbReference type="AlphaFoldDB" id="A0AA41V1H9"/>
<dbReference type="PANTHER" id="PTHR31338">
    <property type="entry name" value="POLYKETIDE CYCLASE/DEHYDRASE AND LIPID TRANSPORT SUPERFAMILY PROTEIN"/>
    <property type="match status" value="1"/>
</dbReference>
<evidence type="ECO:0000313" key="4">
    <source>
        <dbReference type="Proteomes" id="UP001177140"/>
    </source>
</evidence>
<name>A0AA41V1H9_PAPNU</name>
<dbReference type="GO" id="GO:0006952">
    <property type="term" value="P:defense response"/>
    <property type="evidence" value="ECO:0007669"/>
    <property type="project" value="InterPro"/>
</dbReference>
<feature type="domain" description="Bet v I/Major latex protein" evidence="2">
    <location>
        <begin position="2"/>
        <end position="160"/>
    </location>
</feature>
<proteinExistence type="inferred from homology"/>
<comment type="caution">
    <text evidence="3">The sequence shown here is derived from an EMBL/GenBank/DDBJ whole genome shotgun (WGS) entry which is preliminary data.</text>
</comment>
<reference evidence="3" key="1">
    <citation type="submission" date="2022-03" db="EMBL/GenBank/DDBJ databases">
        <title>A functionally conserved STORR gene fusion in Papaver species that diverged 16.8 million years ago.</title>
        <authorList>
            <person name="Catania T."/>
        </authorList>
    </citation>
    <scope>NUCLEOTIDE SEQUENCE</scope>
    <source>
        <strain evidence="3">S-191538</strain>
    </source>
</reference>
<evidence type="ECO:0000313" key="3">
    <source>
        <dbReference type="EMBL" id="MCL7028024.1"/>
    </source>
</evidence>
<dbReference type="PANTHER" id="PTHR31338:SF16">
    <property type="entry name" value="POLYKETIDE CYCLASE_DEHYDRASE AND LIPID TRANSPORT SUPERFAMILY PROTEIN"/>
    <property type="match status" value="1"/>
</dbReference>
<dbReference type="InterPro" id="IPR052006">
    <property type="entry name" value="MLP-like"/>
</dbReference>
<dbReference type="InterPro" id="IPR023393">
    <property type="entry name" value="START-like_dom_sf"/>
</dbReference>
<comment type="similarity">
    <text evidence="1">Belongs to the MLP family.</text>
</comment>
<accession>A0AA41V1H9</accession>